<dbReference type="InterPro" id="IPR025209">
    <property type="entry name" value="DUF4209"/>
</dbReference>
<accession>A0AAE1LEY3</accession>
<name>A0AAE1LEY3_9NEOP</name>
<reference evidence="3" key="2">
    <citation type="journal article" date="2023" name="BMC Genomics">
        <title>Pest status, molecular evolution, and epigenetic factors derived from the genome assembly of Frankliniella fusca, a thysanopteran phytovirus vector.</title>
        <authorList>
            <person name="Catto M.A."/>
            <person name="Labadie P.E."/>
            <person name="Jacobson A.L."/>
            <person name="Kennedy G.G."/>
            <person name="Srinivasan R."/>
            <person name="Hunt B.G."/>
        </authorList>
    </citation>
    <scope>NUCLEOTIDE SEQUENCE</scope>
    <source>
        <strain evidence="3">PL_HMW_Pooled</strain>
    </source>
</reference>
<sequence length="588" mass="67126">MSCGVELTNETSYLSSSIKFILGDARPNLTSTESKHFVTQRLTFDWNYILCHSDFSADIDFNENDRSIWPKLWAVFIDCGCKLQECKSTPIEFWLWTNCVEELQGCYAQLQRADSSIIPLKSALLLTSIFENALGNVYQLGNWNVPFLLKDLLASEDLLDTFGKLPMFIAKSLLGTPLAFNIRNVCWHGFPAPEEIHPDIAAALLVLITSFGEILCSSQITACPPRPRMDAVTWNSFLPSLTSTGFPNLLDYTDKVREVITTSNFIPKTHISYWIHAFNSLCLGKHGECIMLLLPALEHTLRCVFCSVNCCPHRVLVAEQHTLYTTMDEILDQFFVNSEGVQEKNELPSLFGKKVMEMLVDVLHNFEGPRLRDKLSHGECHLNQIPLVVSNHMFCVAMLVLLKLESTKNMELENALRSVEETFSPKFHSISLLKSQTRTVFKKIQTICTTFDSNNFEGVNILVTDEILKLLSTVLRFSKSLEKCSDDIEEHIHFYLKNHIETLYRTKSDMSLIGSLRKIISALEKACDNCTSTLNYRQYCLNQHVLRSRQRATFFRILEFVPSFQIVLNCILLIVMIQLHTLQEVFVK</sequence>
<protein>
    <submittedName>
        <fullName evidence="3">Endoplasmic reticulum membrane-associated RNA degradation protein</fullName>
    </submittedName>
</protein>
<dbReference type="Proteomes" id="UP001219518">
    <property type="component" value="Unassembled WGS sequence"/>
</dbReference>
<keyword evidence="1" id="KW-0472">Membrane</keyword>
<evidence type="ECO:0000256" key="1">
    <source>
        <dbReference type="SAM" id="Phobius"/>
    </source>
</evidence>
<keyword evidence="1" id="KW-1133">Transmembrane helix</keyword>
<evidence type="ECO:0000259" key="2">
    <source>
        <dbReference type="Pfam" id="PF13910"/>
    </source>
</evidence>
<evidence type="ECO:0000313" key="3">
    <source>
        <dbReference type="EMBL" id="KAK3915637.1"/>
    </source>
</evidence>
<dbReference type="PANTHER" id="PTHR31701">
    <property type="entry name" value="ENDOPLASMIC RETICULUM MEMBRANE-ASSOCIATED RNA DEGRADATION PROTEIN"/>
    <property type="match status" value="1"/>
</dbReference>
<proteinExistence type="predicted"/>
<evidence type="ECO:0000313" key="4">
    <source>
        <dbReference type="Proteomes" id="UP001219518"/>
    </source>
</evidence>
<dbReference type="InterPro" id="IPR039635">
    <property type="entry name" value="ERMARD"/>
</dbReference>
<keyword evidence="4" id="KW-1185">Reference proteome</keyword>
<gene>
    <name evidence="3" type="ORF">KUF71_024780</name>
</gene>
<comment type="caution">
    <text evidence="3">The sequence shown here is derived from an EMBL/GenBank/DDBJ whole genome shotgun (WGS) entry which is preliminary data.</text>
</comment>
<dbReference type="PANTHER" id="PTHR31701:SF2">
    <property type="entry name" value="ENDOPLASMIC RETICULUM MEMBRANE-ASSOCIATED RNA DEGRADATION PROTEIN"/>
    <property type="match status" value="1"/>
</dbReference>
<dbReference type="Pfam" id="PF13910">
    <property type="entry name" value="DUF4209"/>
    <property type="match status" value="1"/>
</dbReference>
<organism evidence="3 4">
    <name type="scientific">Frankliniella fusca</name>
    <dbReference type="NCBI Taxonomy" id="407009"/>
    <lineage>
        <taxon>Eukaryota</taxon>
        <taxon>Metazoa</taxon>
        <taxon>Ecdysozoa</taxon>
        <taxon>Arthropoda</taxon>
        <taxon>Hexapoda</taxon>
        <taxon>Insecta</taxon>
        <taxon>Pterygota</taxon>
        <taxon>Neoptera</taxon>
        <taxon>Paraneoptera</taxon>
        <taxon>Thysanoptera</taxon>
        <taxon>Terebrantia</taxon>
        <taxon>Thripoidea</taxon>
        <taxon>Thripidae</taxon>
        <taxon>Frankliniella</taxon>
    </lineage>
</organism>
<feature type="domain" description="DUF4209" evidence="2">
    <location>
        <begin position="144"/>
        <end position="210"/>
    </location>
</feature>
<feature type="transmembrane region" description="Helical" evidence="1">
    <location>
        <begin position="557"/>
        <end position="579"/>
    </location>
</feature>
<reference evidence="3" key="1">
    <citation type="submission" date="2021-07" db="EMBL/GenBank/DDBJ databases">
        <authorList>
            <person name="Catto M.A."/>
            <person name="Jacobson A."/>
            <person name="Kennedy G."/>
            <person name="Labadie P."/>
            <person name="Hunt B.G."/>
            <person name="Srinivasan R."/>
        </authorList>
    </citation>
    <scope>NUCLEOTIDE SEQUENCE</scope>
    <source>
        <strain evidence="3">PL_HMW_Pooled</strain>
        <tissue evidence="3">Head</tissue>
    </source>
</reference>
<dbReference type="AlphaFoldDB" id="A0AAE1LEY3"/>
<keyword evidence="1" id="KW-0812">Transmembrane</keyword>
<dbReference type="EMBL" id="JAHWGI010000441">
    <property type="protein sequence ID" value="KAK3915637.1"/>
    <property type="molecule type" value="Genomic_DNA"/>
</dbReference>